<dbReference type="RefSeq" id="WP_354499832.1">
    <property type="nucleotide sequence ID" value="NZ_JBEPLV010000005.1"/>
</dbReference>
<evidence type="ECO:0000256" key="2">
    <source>
        <dbReference type="ARBA" id="ARBA00022801"/>
    </source>
</evidence>
<proteinExistence type="inferred from homology"/>
<dbReference type="InterPro" id="IPR036380">
    <property type="entry name" value="Isochorismatase-like_sf"/>
</dbReference>
<dbReference type="Proteomes" id="UP001549098">
    <property type="component" value="Unassembled WGS sequence"/>
</dbReference>
<evidence type="ECO:0000256" key="1">
    <source>
        <dbReference type="ARBA" id="ARBA00006336"/>
    </source>
</evidence>
<dbReference type="EMBL" id="JBEPLV010000005">
    <property type="protein sequence ID" value="MET3547768.1"/>
    <property type="molecule type" value="Genomic_DNA"/>
</dbReference>
<accession>A0ABV2F7L9</accession>
<dbReference type="PANTHER" id="PTHR43540:SF7">
    <property type="entry name" value="ISOCHORISMATASE FAMILY PROTEIN YECD"/>
    <property type="match status" value="1"/>
</dbReference>
<evidence type="ECO:0000313" key="4">
    <source>
        <dbReference type="EMBL" id="MET3547768.1"/>
    </source>
</evidence>
<sequence>MNQLHDNHTHSGQREPFIDWNRTALVVIDLQKWIGPQYAPYSAEMVIANAAKLTQLFRSHGAFVALVHVSSKDFKDMLSPKLDAAPPKLNLVEGWDEFVPELGVTETDHIISKKQWGAFHGTDLDLQLRRRNIDTIVICGIASGIGVDTTAREAFQHGYDIIFAIDAMTGFTKAEHEHVRDVIFPRMGRIRTTEEILKEVIYQ</sequence>
<dbReference type="SUPFAM" id="SSF52499">
    <property type="entry name" value="Isochorismatase-like hydrolases"/>
    <property type="match status" value="1"/>
</dbReference>
<protein>
    <submittedName>
        <fullName evidence="4">Nicotinamidase-related amidase</fullName>
    </submittedName>
</protein>
<name>A0ABV2F7L9_9BACL</name>
<keyword evidence="5" id="KW-1185">Reference proteome</keyword>
<evidence type="ECO:0000259" key="3">
    <source>
        <dbReference type="Pfam" id="PF00857"/>
    </source>
</evidence>
<organism evidence="4 5">
    <name type="scientific">Paenibacillus favisporus</name>
    <dbReference type="NCBI Taxonomy" id="221028"/>
    <lineage>
        <taxon>Bacteria</taxon>
        <taxon>Bacillati</taxon>
        <taxon>Bacillota</taxon>
        <taxon>Bacilli</taxon>
        <taxon>Bacillales</taxon>
        <taxon>Paenibacillaceae</taxon>
        <taxon>Paenibacillus</taxon>
    </lineage>
</organism>
<keyword evidence="2" id="KW-0378">Hydrolase</keyword>
<feature type="domain" description="Isochorismatase-like" evidence="3">
    <location>
        <begin position="23"/>
        <end position="195"/>
    </location>
</feature>
<gene>
    <name evidence="4" type="ORF">ABID47_004396</name>
</gene>
<dbReference type="Gene3D" id="3.40.50.850">
    <property type="entry name" value="Isochorismatase-like"/>
    <property type="match status" value="1"/>
</dbReference>
<dbReference type="PANTHER" id="PTHR43540">
    <property type="entry name" value="PEROXYUREIDOACRYLATE/UREIDOACRYLATE AMIDOHYDROLASE-RELATED"/>
    <property type="match status" value="1"/>
</dbReference>
<evidence type="ECO:0000313" key="5">
    <source>
        <dbReference type="Proteomes" id="UP001549098"/>
    </source>
</evidence>
<dbReference type="Pfam" id="PF00857">
    <property type="entry name" value="Isochorismatase"/>
    <property type="match status" value="1"/>
</dbReference>
<dbReference type="InterPro" id="IPR000868">
    <property type="entry name" value="Isochorismatase-like_dom"/>
</dbReference>
<comment type="similarity">
    <text evidence="1">Belongs to the isochorismatase family.</text>
</comment>
<reference evidence="4 5" key="1">
    <citation type="submission" date="2024-06" db="EMBL/GenBank/DDBJ databases">
        <title>Genomic Encyclopedia of Type Strains, Phase IV (KMG-IV): sequencing the most valuable type-strain genomes for metagenomic binning, comparative biology and taxonomic classification.</title>
        <authorList>
            <person name="Goeker M."/>
        </authorList>
    </citation>
    <scope>NUCLEOTIDE SEQUENCE [LARGE SCALE GENOMIC DNA]</scope>
    <source>
        <strain evidence="4 5">DSM 17253</strain>
    </source>
</reference>
<dbReference type="CDD" id="cd00431">
    <property type="entry name" value="cysteine_hydrolases"/>
    <property type="match status" value="1"/>
</dbReference>
<comment type="caution">
    <text evidence="4">The sequence shown here is derived from an EMBL/GenBank/DDBJ whole genome shotgun (WGS) entry which is preliminary data.</text>
</comment>
<dbReference type="InterPro" id="IPR050272">
    <property type="entry name" value="Isochorismatase-like_hydrls"/>
</dbReference>